<dbReference type="AlphaFoldDB" id="A0A392V193"/>
<dbReference type="EMBL" id="LXQA011033990">
    <property type="protein sequence ID" value="MCI82058.1"/>
    <property type="molecule type" value="Genomic_DNA"/>
</dbReference>
<feature type="region of interest" description="Disordered" evidence="1">
    <location>
        <begin position="1"/>
        <end position="49"/>
    </location>
</feature>
<accession>A0A392V193</accession>
<dbReference type="Proteomes" id="UP000265520">
    <property type="component" value="Unassembled WGS sequence"/>
</dbReference>
<evidence type="ECO:0000313" key="3">
    <source>
        <dbReference type="Proteomes" id="UP000265520"/>
    </source>
</evidence>
<feature type="non-terminal residue" evidence="2">
    <location>
        <position position="1"/>
    </location>
</feature>
<evidence type="ECO:0000313" key="2">
    <source>
        <dbReference type="EMBL" id="MCI82058.1"/>
    </source>
</evidence>
<protein>
    <submittedName>
        <fullName evidence="2">Uncharacterized protein</fullName>
    </submittedName>
</protein>
<sequence length="74" mass="7514">EGVSENLSSVVKDAGSEDAAAGAVKGNDSQATESQATEGVLPPPISHIATEGSGISSAWDKSFDPIAFVERNLL</sequence>
<feature type="compositionally biased region" description="Polar residues" evidence="1">
    <location>
        <begin position="27"/>
        <end position="37"/>
    </location>
</feature>
<keyword evidence="3" id="KW-1185">Reference proteome</keyword>
<proteinExistence type="predicted"/>
<comment type="caution">
    <text evidence="2">The sequence shown here is derived from an EMBL/GenBank/DDBJ whole genome shotgun (WGS) entry which is preliminary data.</text>
</comment>
<feature type="non-terminal residue" evidence="2">
    <location>
        <position position="74"/>
    </location>
</feature>
<name>A0A392V193_9FABA</name>
<organism evidence="2 3">
    <name type="scientific">Trifolium medium</name>
    <dbReference type="NCBI Taxonomy" id="97028"/>
    <lineage>
        <taxon>Eukaryota</taxon>
        <taxon>Viridiplantae</taxon>
        <taxon>Streptophyta</taxon>
        <taxon>Embryophyta</taxon>
        <taxon>Tracheophyta</taxon>
        <taxon>Spermatophyta</taxon>
        <taxon>Magnoliopsida</taxon>
        <taxon>eudicotyledons</taxon>
        <taxon>Gunneridae</taxon>
        <taxon>Pentapetalae</taxon>
        <taxon>rosids</taxon>
        <taxon>fabids</taxon>
        <taxon>Fabales</taxon>
        <taxon>Fabaceae</taxon>
        <taxon>Papilionoideae</taxon>
        <taxon>50 kb inversion clade</taxon>
        <taxon>NPAAA clade</taxon>
        <taxon>Hologalegina</taxon>
        <taxon>IRL clade</taxon>
        <taxon>Trifolieae</taxon>
        <taxon>Trifolium</taxon>
    </lineage>
</organism>
<evidence type="ECO:0000256" key="1">
    <source>
        <dbReference type="SAM" id="MobiDB-lite"/>
    </source>
</evidence>
<reference evidence="2 3" key="1">
    <citation type="journal article" date="2018" name="Front. Plant Sci.">
        <title>Red Clover (Trifolium pratense) and Zigzag Clover (T. medium) - A Picture of Genomic Similarities and Differences.</title>
        <authorList>
            <person name="Dluhosova J."/>
            <person name="Istvanek J."/>
            <person name="Nedelnik J."/>
            <person name="Repkova J."/>
        </authorList>
    </citation>
    <scope>NUCLEOTIDE SEQUENCE [LARGE SCALE GENOMIC DNA]</scope>
    <source>
        <strain evidence="3">cv. 10/8</strain>
        <tissue evidence="2">Leaf</tissue>
    </source>
</reference>